<keyword evidence="1" id="KW-1133">Transmembrane helix</keyword>
<dbReference type="Proteomes" id="UP000295479">
    <property type="component" value="Unassembled WGS sequence"/>
</dbReference>
<protein>
    <submittedName>
        <fullName evidence="2">Uncharacterized protein</fullName>
    </submittedName>
</protein>
<evidence type="ECO:0000313" key="2">
    <source>
        <dbReference type="EMBL" id="TDD97506.1"/>
    </source>
</evidence>
<organism evidence="2 3">
    <name type="scientific">Flavobacterium cellulosilyticum</name>
    <dbReference type="NCBI Taxonomy" id="2541731"/>
    <lineage>
        <taxon>Bacteria</taxon>
        <taxon>Pseudomonadati</taxon>
        <taxon>Bacteroidota</taxon>
        <taxon>Flavobacteriia</taxon>
        <taxon>Flavobacteriales</taxon>
        <taxon>Flavobacteriaceae</taxon>
        <taxon>Flavobacterium</taxon>
    </lineage>
</organism>
<dbReference type="RefSeq" id="WP_132004690.1">
    <property type="nucleotide sequence ID" value="NZ_SMFK01000004.1"/>
</dbReference>
<dbReference type="AlphaFoldDB" id="A0A4R5CEZ7"/>
<feature type="transmembrane region" description="Helical" evidence="1">
    <location>
        <begin position="6"/>
        <end position="22"/>
    </location>
</feature>
<name>A0A4R5CEZ7_9FLAO</name>
<gene>
    <name evidence="2" type="ORF">E0F76_09380</name>
</gene>
<keyword evidence="1" id="KW-0472">Membrane</keyword>
<sequence length="62" mass="7045">MKDILISISLISFGIFTIWFITKKKKSQETVFESGNRIKGIFGGIAFILIGIIKILNDNNLW</sequence>
<dbReference type="EMBL" id="SMFK01000004">
    <property type="protein sequence ID" value="TDD97506.1"/>
    <property type="molecule type" value="Genomic_DNA"/>
</dbReference>
<evidence type="ECO:0000313" key="3">
    <source>
        <dbReference type="Proteomes" id="UP000295479"/>
    </source>
</evidence>
<proteinExistence type="predicted"/>
<comment type="caution">
    <text evidence="2">The sequence shown here is derived from an EMBL/GenBank/DDBJ whole genome shotgun (WGS) entry which is preliminary data.</text>
</comment>
<keyword evidence="1" id="KW-0812">Transmembrane</keyword>
<keyword evidence="3" id="KW-1185">Reference proteome</keyword>
<evidence type="ECO:0000256" key="1">
    <source>
        <dbReference type="SAM" id="Phobius"/>
    </source>
</evidence>
<accession>A0A4R5CEZ7</accession>
<reference evidence="2 3" key="1">
    <citation type="submission" date="2019-03" db="EMBL/GenBank/DDBJ databases">
        <title>Flavobacterium AR-3-4 sp. nov. isolated from arctic soil.</title>
        <authorList>
            <person name="Chaudhary D.K."/>
        </authorList>
    </citation>
    <scope>NUCLEOTIDE SEQUENCE [LARGE SCALE GENOMIC DNA]</scope>
    <source>
        <strain evidence="2 3">AR-3-4</strain>
    </source>
</reference>
<feature type="transmembrane region" description="Helical" evidence="1">
    <location>
        <begin position="38"/>
        <end position="56"/>
    </location>
</feature>